<dbReference type="AlphaFoldDB" id="A0A317WWW9"/>
<dbReference type="RefSeq" id="XP_025468598.1">
    <property type="nucleotide sequence ID" value="XM_025611550.1"/>
</dbReference>
<dbReference type="OrthoDB" id="47007at2759"/>
<name>A0A317WWW9_9EURO</name>
<dbReference type="Proteomes" id="UP000246702">
    <property type="component" value="Unassembled WGS sequence"/>
</dbReference>
<evidence type="ECO:0000313" key="1">
    <source>
        <dbReference type="EMBL" id="PWY89687.1"/>
    </source>
</evidence>
<organism evidence="1 2">
    <name type="scientific">Aspergillus sclerotioniger CBS 115572</name>
    <dbReference type="NCBI Taxonomy" id="1450535"/>
    <lineage>
        <taxon>Eukaryota</taxon>
        <taxon>Fungi</taxon>
        <taxon>Dikarya</taxon>
        <taxon>Ascomycota</taxon>
        <taxon>Pezizomycotina</taxon>
        <taxon>Eurotiomycetes</taxon>
        <taxon>Eurotiomycetidae</taxon>
        <taxon>Eurotiales</taxon>
        <taxon>Aspergillaceae</taxon>
        <taxon>Aspergillus</taxon>
        <taxon>Aspergillus subgen. Circumdati</taxon>
    </lineage>
</organism>
<reference evidence="1 2" key="1">
    <citation type="submission" date="2016-12" db="EMBL/GenBank/DDBJ databases">
        <title>The genomes of Aspergillus section Nigri reveals drivers in fungal speciation.</title>
        <authorList>
            <consortium name="DOE Joint Genome Institute"/>
            <person name="Vesth T.C."/>
            <person name="Nybo J."/>
            <person name="Theobald S."/>
            <person name="Brandl J."/>
            <person name="Frisvad J.C."/>
            <person name="Nielsen K.F."/>
            <person name="Lyhne E.K."/>
            <person name="Kogle M.E."/>
            <person name="Kuo A."/>
            <person name="Riley R."/>
            <person name="Clum A."/>
            <person name="Nolan M."/>
            <person name="Lipzen A."/>
            <person name="Salamov A."/>
            <person name="Henrissat B."/>
            <person name="Wiebenga A."/>
            <person name="De Vries R.P."/>
            <person name="Grigoriev I.V."/>
            <person name="Mortensen U.H."/>
            <person name="Andersen M.R."/>
            <person name="Baker S.E."/>
        </authorList>
    </citation>
    <scope>NUCLEOTIDE SEQUENCE [LARGE SCALE GENOMIC DNA]</scope>
    <source>
        <strain evidence="1 2">CBS 115572</strain>
    </source>
</reference>
<keyword evidence="2" id="KW-1185">Reference proteome</keyword>
<dbReference type="GeneID" id="37113693"/>
<sequence length="54" mass="5756">MGQAHCITVNCVSPGPIATGQFHKSALEFKDAMQPMIQATSTEARMGRSMTSSL</sequence>
<proteinExistence type="predicted"/>
<dbReference type="EMBL" id="MSFK01000011">
    <property type="protein sequence ID" value="PWY89687.1"/>
    <property type="molecule type" value="Genomic_DNA"/>
</dbReference>
<evidence type="ECO:0008006" key="3">
    <source>
        <dbReference type="Google" id="ProtNLM"/>
    </source>
</evidence>
<protein>
    <recommendedName>
        <fullName evidence="3">NAD(P)-binding protein</fullName>
    </recommendedName>
</protein>
<dbReference type="STRING" id="1450535.A0A317WWW9"/>
<gene>
    <name evidence="1" type="ORF">BO94DRAFT_534436</name>
</gene>
<comment type="caution">
    <text evidence="1">The sequence shown here is derived from an EMBL/GenBank/DDBJ whole genome shotgun (WGS) entry which is preliminary data.</text>
</comment>
<evidence type="ECO:0000313" key="2">
    <source>
        <dbReference type="Proteomes" id="UP000246702"/>
    </source>
</evidence>
<accession>A0A317WWW9</accession>